<dbReference type="Pfam" id="PF18975">
    <property type="entry name" value="DUF5711"/>
    <property type="match status" value="1"/>
</dbReference>
<keyword evidence="1" id="KW-0472">Membrane</keyword>
<dbReference type="InterPro" id="IPR043765">
    <property type="entry name" value="DUF5711"/>
</dbReference>
<dbReference type="AlphaFoldDB" id="A0A9X5GRC9"/>
<comment type="caution">
    <text evidence="2">The sequence shown here is derived from an EMBL/GenBank/DDBJ whole genome shotgun (WGS) entry which is preliminary data.</text>
</comment>
<organism evidence="2 3">
    <name type="scientific">Parablautia muri</name>
    <dbReference type="NCBI Taxonomy" id="2320879"/>
    <lineage>
        <taxon>Bacteria</taxon>
        <taxon>Bacillati</taxon>
        <taxon>Bacillota</taxon>
        <taxon>Clostridia</taxon>
        <taxon>Lachnospirales</taxon>
        <taxon>Lachnospiraceae</taxon>
        <taxon>Parablautia</taxon>
    </lineage>
</organism>
<name>A0A9X5GRC9_9FIRM</name>
<evidence type="ECO:0000313" key="2">
    <source>
        <dbReference type="EMBL" id="NBJ91930.1"/>
    </source>
</evidence>
<dbReference type="RefSeq" id="WP_160558998.1">
    <property type="nucleotide sequence ID" value="NZ_QZDT01000004.1"/>
</dbReference>
<evidence type="ECO:0000256" key="1">
    <source>
        <dbReference type="SAM" id="Phobius"/>
    </source>
</evidence>
<keyword evidence="1" id="KW-1133">Transmembrane helix</keyword>
<keyword evidence="3" id="KW-1185">Reference proteome</keyword>
<protein>
    <submittedName>
        <fullName evidence="2">Uncharacterized protein</fullName>
    </submittedName>
</protein>
<dbReference type="OrthoDB" id="1779345at2"/>
<evidence type="ECO:0000313" key="3">
    <source>
        <dbReference type="Proteomes" id="UP001154420"/>
    </source>
</evidence>
<gene>
    <name evidence="2" type="ORF">D5281_04810</name>
</gene>
<accession>A0A9X5GRC9</accession>
<proteinExistence type="predicted"/>
<dbReference type="Proteomes" id="UP001154420">
    <property type="component" value="Unassembled WGS sequence"/>
</dbReference>
<feature type="transmembrane region" description="Helical" evidence="1">
    <location>
        <begin position="34"/>
        <end position="56"/>
    </location>
</feature>
<dbReference type="SUPFAM" id="SSF69322">
    <property type="entry name" value="Tricorn protease domain 2"/>
    <property type="match status" value="1"/>
</dbReference>
<keyword evidence="1" id="KW-0812">Transmembrane</keyword>
<dbReference type="EMBL" id="QZDT01000004">
    <property type="protein sequence ID" value="NBJ91930.1"/>
    <property type="molecule type" value="Genomic_DNA"/>
</dbReference>
<reference evidence="2" key="1">
    <citation type="submission" date="2018-09" db="EMBL/GenBank/DDBJ databases">
        <title>Murine metabolic-syndrome-specific gut microbial biobank.</title>
        <authorList>
            <person name="Liu C."/>
        </authorList>
    </citation>
    <scope>NUCLEOTIDE SEQUENCE</scope>
    <source>
        <strain evidence="2">D42-62</strain>
    </source>
</reference>
<sequence>MANIRDYLKEKEKRQKTEKKIDYKEKIRSHKLAIFYRIVLTVALVVAAVAFLIIQWKNKVYTQSTITSSFPVIIVQGATAKALGGNILLYSKDGASCMDAKGNAVWNRTYEMQTPLISICDEMTAIGDYNGRAIYVMDKNGERGTINTNLPIRDFCVSGSGVVAAVLDDVDITRIYVYNGNENTDVPIVYGKATMDKSGYPVSISLAPNGNLMAVSYLYVDSGNMKSSVAFYNFGEVGKNETDNYVSGFDYLDTIVPYVQFMDNDSAFAVSDDRIVFFSGAERPVNIASDFLEDEVQSIYYNENYVGLVFHNQSGESAYRLEVYNESGGKVHSQLFDIEYTDIVFNKDQIIIYNDLDCQIFGMNGVEKFAGNFEKNTSLVIPTSSAYRYVVVTSDSIDTIELK</sequence>